<dbReference type="InterPro" id="IPR038109">
    <property type="entry name" value="DNA_bind_recomb_sf"/>
</dbReference>
<dbReference type="InterPro" id="IPR011109">
    <property type="entry name" value="DNA_bind_recombinase_dom"/>
</dbReference>
<dbReference type="AlphaFoldDB" id="A0A2W2CBA8"/>
<evidence type="ECO:0000256" key="3">
    <source>
        <dbReference type="SAM" id="Coils"/>
    </source>
</evidence>
<dbReference type="InterPro" id="IPR036162">
    <property type="entry name" value="Resolvase-like_N_sf"/>
</dbReference>
<organism evidence="7 8">
    <name type="scientific">Aestuariivirga litoralis</name>
    <dbReference type="NCBI Taxonomy" id="2650924"/>
    <lineage>
        <taxon>Bacteria</taxon>
        <taxon>Pseudomonadati</taxon>
        <taxon>Pseudomonadota</taxon>
        <taxon>Alphaproteobacteria</taxon>
        <taxon>Hyphomicrobiales</taxon>
        <taxon>Aestuariivirgaceae</taxon>
        <taxon>Aestuariivirga</taxon>
    </lineage>
</organism>
<evidence type="ECO:0000256" key="1">
    <source>
        <dbReference type="ARBA" id="ARBA00023125"/>
    </source>
</evidence>
<evidence type="ECO:0000313" key="8">
    <source>
        <dbReference type="Proteomes" id="UP000248795"/>
    </source>
</evidence>
<dbReference type="Pfam" id="PF13408">
    <property type="entry name" value="Zn_ribbon_recom"/>
    <property type="match status" value="1"/>
</dbReference>
<name>A0A2W2CBA8_9HYPH</name>
<feature type="region of interest" description="Disordered" evidence="4">
    <location>
        <begin position="1"/>
        <end position="20"/>
    </location>
</feature>
<dbReference type="PANTHER" id="PTHR30461:SF2">
    <property type="entry name" value="SERINE RECOMBINASE PINE-RELATED"/>
    <property type="match status" value="1"/>
</dbReference>
<evidence type="ECO:0000259" key="5">
    <source>
        <dbReference type="PROSITE" id="PS51736"/>
    </source>
</evidence>
<dbReference type="SMART" id="SM00857">
    <property type="entry name" value="Resolvase"/>
    <property type="match status" value="1"/>
</dbReference>
<dbReference type="PANTHER" id="PTHR30461">
    <property type="entry name" value="DNA-INVERTASE FROM LAMBDOID PROPHAGE"/>
    <property type="match status" value="1"/>
</dbReference>
<dbReference type="EMBL" id="QKVK01000003">
    <property type="protein sequence ID" value="PZF77473.1"/>
    <property type="molecule type" value="Genomic_DNA"/>
</dbReference>
<dbReference type="GO" id="GO:0003677">
    <property type="term" value="F:DNA binding"/>
    <property type="evidence" value="ECO:0007669"/>
    <property type="project" value="UniProtKB-KW"/>
</dbReference>
<dbReference type="InterPro" id="IPR050639">
    <property type="entry name" value="SSR_resolvase"/>
</dbReference>
<dbReference type="Gene3D" id="3.90.1750.20">
    <property type="entry name" value="Putative Large Serine Recombinase, Chain B, Domain 2"/>
    <property type="match status" value="1"/>
</dbReference>
<keyword evidence="8" id="KW-1185">Reference proteome</keyword>
<gene>
    <name evidence="7" type="ORF">DK847_09150</name>
</gene>
<dbReference type="InterPro" id="IPR006119">
    <property type="entry name" value="Resolv_N"/>
</dbReference>
<dbReference type="PROSITE" id="PS51737">
    <property type="entry name" value="RECOMBINASE_DNA_BIND"/>
    <property type="match status" value="1"/>
</dbReference>
<feature type="domain" description="Resolvase/invertase-type recombinase catalytic" evidence="5">
    <location>
        <begin position="5"/>
        <end position="165"/>
    </location>
</feature>
<dbReference type="Pfam" id="PF07508">
    <property type="entry name" value="Recombinase"/>
    <property type="match status" value="1"/>
</dbReference>
<evidence type="ECO:0000256" key="2">
    <source>
        <dbReference type="ARBA" id="ARBA00023172"/>
    </source>
</evidence>
<protein>
    <submittedName>
        <fullName evidence="7">Recombinase family protein</fullName>
    </submittedName>
</protein>
<reference evidence="8" key="1">
    <citation type="submission" date="2018-06" db="EMBL/GenBank/DDBJ databases">
        <title>Aestuariibacter litoralis strain KCTC 52945T.</title>
        <authorList>
            <person name="Li X."/>
            <person name="Salam N."/>
            <person name="Li J.-L."/>
            <person name="Chen Y.-M."/>
            <person name="Yang Z.-W."/>
            <person name="Zhang L.-Y."/>
            <person name="Han M.-X."/>
            <person name="Xiao M."/>
            <person name="Li W.-J."/>
        </authorList>
    </citation>
    <scope>NUCLEOTIDE SEQUENCE [LARGE SCALE GENOMIC DNA]</scope>
    <source>
        <strain evidence="8">KCTC 52945</strain>
    </source>
</reference>
<comment type="caution">
    <text evidence="7">The sequence shown here is derived from an EMBL/GenBank/DDBJ whole genome shotgun (WGS) entry which is preliminary data.</text>
</comment>
<evidence type="ECO:0000259" key="6">
    <source>
        <dbReference type="PROSITE" id="PS51737"/>
    </source>
</evidence>
<dbReference type="CDD" id="cd00338">
    <property type="entry name" value="Ser_Recombinase"/>
    <property type="match status" value="1"/>
</dbReference>
<keyword evidence="1" id="KW-0238">DNA-binding</keyword>
<sequence length="501" mass="57064">MSKTHAYSYQRFSTPEQSKGDSLRRQYSLAVDYAARNGLNLQDVSYQDLGVSAYRGANAETGHLAEFIDAVKLGVIPRGSFLLIESLDRLSRAKPRQAVRLLERICEMDITVVTLNDGKRYTIQDIDEDPISFMVAFMVAVRAHEESLTKGRRVRAAWSNKRAKAREMKLTKRCPSWLRLNEDRKSFEIIDDKAQIVRRIYEMTAQGMGQNQVVKVLNRENVTTLNDAAHWHKSTVAKLLRSDAPIGTYVPHLIEHVNGKRIRRPQEPVENYYPAIVSQKLWQEVRLATAKGAAIRGRAAGSGDLQNVLSGLCKCDLCDGPMVYIKKSDKDRYLICQRAKNSAGCQYRAVRYQPVEDVIVAHLNPFAQLERFASDDRLGSELAKVEAEITGIADMLDNLRETKSSTLRTTLAELDIALVDAETRRDQIQRKIEEQEPALMMARIDLLGDALTEQPLDRPKVNRLLRQLLEKVILRQNTGELEFHWKNGGRTEVMFRWPEEE</sequence>
<evidence type="ECO:0000313" key="7">
    <source>
        <dbReference type="EMBL" id="PZF77473.1"/>
    </source>
</evidence>
<keyword evidence="2" id="KW-0233">DNA recombination</keyword>
<evidence type="ECO:0000256" key="4">
    <source>
        <dbReference type="SAM" id="MobiDB-lite"/>
    </source>
</evidence>
<dbReference type="RefSeq" id="WP_111197946.1">
    <property type="nucleotide sequence ID" value="NZ_QKVK01000003.1"/>
</dbReference>
<dbReference type="SUPFAM" id="SSF53041">
    <property type="entry name" value="Resolvase-like"/>
    <property type="match status" value="1"/>
</dbReference>
<proteinExistence type="predicted"/>
<feature type="compositionally biased region" description="Polar residues" evidence="4">
    <location>
        <begin position="1"/>
        <end position="17"/>
    </location>
</feature>
<dbReference type="Gene3D" id="3.40.50.1390">
    <property type="entry name" value="Resolvase, N-terminal catalytic domain"/>
    <property type="match status" value="1"/>
</dbReference>
<feature type="domain" description="Recombinase" evidence="6">
    <location>
        <begin position="176"/>
        <end position="296"/>
    </location>
</feature>
<dbReference type="Pfam" id="PF00239">
    <property type="entry name" value="Resolvase"/>
    <property type="match status" value="1"/>
</dbReference>
<dbReference type="PROSITE" id="PS51736">
    <property type="entry name" value="RECOMBINASES_3"/>
    <property type="match status" value="1"/>
</dbReference>
<dbReference type="Proteomes" id="UP000248795">
    <property type="component" value="Unassembled WGS sequence"/>
</dbReference>
<dbReference type="GO" id="GO:0000150">
    <property type="term" value="F:DNA strand exchange activity"/>
    <property type="evidence" value="ECO:0007669"/>
    <property type="project" value="InterPro"/>
</dbReference>
<dbReference type="InterPro" id="IPR025827">
    <property type="entry name" value="Zn_ribbon_recom_dom"/>
</dbReference>
<feature type="coiled-coil region" evidence="3">
    <location>
        <begin position="382"/>
        <end position="431"/>
    </location>
</feature>
<keyword evidence="3" id="KW-0175">Coiled coil</keyword>
<accession>A0A2W2CBA8</accession>